<proteinExistence type="predicted"/>
<dbReference type="Pfam" id="PF04525">
    <property type="entry name" value="LOR"/>
    <property type="match status" value="1"/>
</dbReference>
<dbReference type="AlphaFoldDB" id="A0A6J6VWE9"/>
<dbReference type="EMBL" id="CAEZYQ010000065">
    <property type="protein sequence ID" value="CAB4775814.1"/>
    <property type="molecule type" value="Genomic_DNA"/>
</dbReference>
<evidence type="ECO:0000313" key="1">
    <source>
        <dbReference type="EMBL" id="CAB4775814.1"/>
    </source>
</evidence>
<dbReference type="InterPro" id="IPR007612">
    <property type="entry name" value="LOR"/>
</dbReference>
<organism evidence="1">
    <name type="scientific">freshwater metagenome</name>
    <dbReference type="NCBI Taxonomy" id="449393"/>
    <lineage>
        <taxon>unclassified sequences</taxon>
        <taxon>metagenomes</taxon>
        <taxon>ecological metagenomes</taxon>
    </lineage>
</organism>
<name>A0A6J6VWE9_9ZZZZ</name>
<accession>A0A6J6VWE9</accession>
<reference evidence="1" key="1">
    <citation type="submission" date="2020-05" db="EMBL/GenBank/DDBJ databases">
        <authorList>
            <person name="Chiriac C."/>
            <person name="Salcher M."/>
            <person name="Ghai R."/>
            <person name="Kavagutti S V."/>
        </authorList>
    </citation>
    <scope>NUCLEOTIDE SEQUENCE</scope>
</reference>
<gene>
    <name evidence="1" type="ORF">UFOPK2761_03671</name>
</gene>
<sequence length="189" mass="21469">MTAEMFLPRFFIKQKLAMTTNRYEIVAANPDGSEGQSMAVAQQKRLAFKEEVTFYTDDSKSRAVFSFKARKKLDLNAGYDIFDEQHQQIGFFKKDFGASLLRSTFHVEGPGFSGTGQERSQGVALLRRFTDLPFLTVHFDFTSSEGTPLMSSERQFKLRDRYTVDVHDPRVDFRVAAAIGVGLDALMQR</sequence>
<protein>
    <submittedName>
        <fullName evidence="1">Unannotated protein</fullName>
    </submittedName>
</protein>